<keyword evidence="2" id="KW-1185">Reference proteome</keyword>
<gene>
    <name evidence="1" type="ORF">RF11_07061</name>
</gene>
<dbReference type="AlphaFoldDB" id="A0A0C2IA64"/>
<evidence type="ECO:0000313" key="2">
    <source>
        <dbReference type="Proteomes" id="UP000031668"/>
    </source>
</evidence>
<name>A0A0C2IA64_THEKT</name>
<proteinExistence type="predicted"/>
<reference evidence="1 2" key="1">
    <citation type="journal article" date="2014" name="Genome Biol. Evol.">
        <title>The genome of the myxosporean Thelohanellus kitauei shows adaptations to nutrient acquisition within its fish host.</title>
        <authorList>
            <person name="Yang Y."/>
            <person name="Xiong J."/>
            <person name="Zhou Z."/>
            <person name="Huo F."/>
            <person name="Miao W."/>
            <person name="Ran C."/>
            <person name="Liu Y."/>
            <person name="Zhang J."/>
            <person name="Feng J."/>
            <person name="Wang M."/>
            <person name="Wang M."/>
            <person name="Wang L."/>
            <person name="Yao B."/>
        </authorList>
    </citation>
    <scope>NUCLEOTIDE SEQUENCE [LARGE SCALE GENOMIC DNA]</scope>
    <source>
        <strain evidence="1">Wuqing</strain>
    </source>
</reference>
<organism evidence="1 2">
    <name type="scientific">Thelohanellus kitauei</name>
    <name type="common">Myxosporean</name>
    <dbReference type="NCBI Taxonomy" id="669202"/>
    <lineage>
        <taxon>Eukaryota</taxon>
        <taxon>Metazoa</taxon>
        <taxon>Cnidaria</taxon>
        <taxon>Myxozoa</taxon>
        <taxon>Myxosporea</taxon>
        <taxon>Bivalvulida</taxon>
        <taxon>Platysporina</taxon>
        <taxon>Myxobolidae</taxon>
        <taxon>Thelohanellus</taxon>
    </lineage>
</organism>
<dbReference type="Proteomes" id="UP000031668">
    <property type="component" value="Unassembled WGS sequence"/>
</dbReference>
<protein>
    <submittedName>
        <fullName evidence="1">Uncharacterized protein</fullName>
    </submittedName>
</protein>
<dbReference type="EMBL" id="JWZT01005098">
    <property type="protein sequence ID" value="KII62143.1"/>
    <property type="molecule type" value="Genomic_DNA"/>
</dbReference>
<evidence type="ECO:0000313" key="1">
    <source>
        <dbReference type="EMBL" id="KII62143.1"/>
    </source>
</evidence>
<sequence length="105" mass="11963">MVVKLANMCAEATQPVQGYWVHAPKKRLMAQMSKKLSSYRPCGGFFLYDKSAKQTINNNNTYVTESIEAYVRCCSQDNPASFIQKQISDFINDAVDKTSRDRKQN</sequence>
<accession>A0A0C2IA64</accession>
<comment type="caution">
    <text evidence="1">The sequence shown here is derived from an EMBL/GenBank/DDBJ whole genome shotgun (WGS) entry which is preliminary data.</text>
</comment>